<gene>
    <name evidence="2" type="ORF">HOP59_03355</name>
</gene>
<feature type="compositionally biased region" description="Basic and acidic residues" evidence="1">
    <location>
        <begin position="1"/>
        <end position="17"/>
    </location>
</feature>
<keyword evidence="3" id="KW-1185">Reference proteome</keyword>
<protein>
    <submittedName>
        <fullName evidence="2">Uncharacterized protein</fullName>
    </submittedName>
</protein>
<sequence length="86" mass="9659">MAKQDEQDVSIDGKDVSGDPLVSHDQPLEKLRGSVYEYDQPYDPVGTEDWAVLEVSHEPWTLAVWRAAGELFQGIEQQQIAGCTRK</sequence>
<reference evidence="2 3" key="1">
    <citation type="journal article" date="2021" name="Front. Microbiol.">
        <title>Aerobic Denitrification and Heterotrophic Sulfur Oxidation in the Genus Halomonas Revealed by Six Novel Species Characterizations and Genome-Based Analysis.</title>
        <authorList>
            <person name="Wang L."/>
            <person name="Shao Z."/>
        </authorList>
    </citation>
    <scope>NUCLEOTIDE SEQUENCE [LARGE SCALE GENOMIC DNA]</scope>
    <source>
        <strain evidence="2 3">MCCC 1A11058</strain>
    </source>
</reference>
<accession>A0ABS9AN23</accession>
<name>A0ABS9AN23_9GAMM</name>
<feature type="region of interest" description="Disordered" evidence="1">
    <location>
        <begin position="1"/>
        <end position="28"/>
    </location>
</feature>
<comment type="caution">
    <text evidence="2">The sequence shown here is derived from an EMBL/GenBank/DDBJ whole genome shotgun (WGS) entry which is preliminary data.</text>
</comment>
<evidence type="ECO:0000313" key="2">
    <source>
        <dbReference type="EMBL" id="MCE8023164.1"/>
    </source>
</evidence>
<evidence type="ECO:0000313" key="3">
    <source>
        <dbReference type="Proteomes" id="UP001320272"/>
    </source>
</evidence>
<dbReference type="RefSeq" id="WP_234252802.1">
    <property type="nucleotide sequence ID" value="NZ_JABFTV010000002.1"/>
</dbReference>
<dbReference type="EMBL" id="JABFTV010000002">
    <property type="protein sequence ID" value="MCE8023164.1"/>
    <property type="molecule type" value="Genomic_DNA"/>
</dbReference>
<proteinExistence type="predicted"/>
<organism evidence="2 3">
    <name type="scientific">Billgrantia aerodenitrificans</name>
    <dbReference type="NCBI Taxonomy" id="2733483"/>
    <lineage>
        <taxon>Bacteria</taxon>
        <taxon>Pseudomonadati</taxon>
        <taxon>Pseudomonadota</taxon>
        <taxon>Gammaproteobacteria</taxon>
        <taxon>Oceanospirillales</taxon>
        <taxon>Halomonadaceae</taxon>
        <taxon>Billgrantia</taxon>
    </lineage>
</organism>
<evidence type="ECO:0000256" key="1">
    <source>
        <dbReference type="SAM" id="MobiDB-lite"/>
    </source>
</evidence>
<dbReference type="Proteomes" id="UP001320272">
    <property type="component" value="Unassembled WGS sequence"/>
</dbReference>